<proteinExistence type="predicted"/>
<feature type="compositionally biased region" description="Polar residues" evidence="1">
    <location>
        <begin position="906"/>
        <end position="918"/>
    </location>
</feature>
<dbReference type="RefSeq" id="XP_006813634.1">
    <property type="nucleotide sequence ID" value="XM_006813571.1"/>
</dbReference>
<feature type="compositionally biased region" description="Basic and acidic residues" evidence="1">
    <location>
        <begin position="662"/>
        <end position="679"/>
    </location>
</feature>
<reference evidence="3" key="1">
    <citation type="submission" date="2025-08" db="UniProtKB">
        <authorList>
            <consortium name="RefSeq"/>
        </authorList>
    </citation>
    <scope>IDENTIFICATION</scope>
    <source>
        <tissue evidence="3">Testes</tissue>
    </source>
</reference>
<sequence>MYSTSIYSDKFRGQQKENYDQYTEDRRHQTIIHDKARRFSMENARRRRALELKKKIEAQKESKRRQEALDERRKRQHEATVKYQRFNRVASATDRSRPPGLEEALNAVRLSSAPIYRTKYQANYSQSDTVHVYSPWKATVPRNVYNTASYRAQHEQLQTSSSKNLSQSRSLFEQQLQDQQRQFALQHQKSLQDFNRAIINESKLSNHKEDEVRDSLCSVDSLEEGNNAKEKVQEPERVRETNSETNNQQIYNANYTTSGNPATLHSTVNKNGSTTQIGNKLFVPKSVTTSELAIGQEPRNSNLSTENTKIEQKPSSDLRLEETTDTDIVDDKVDFSKADEVMVTTGPTYTSAASKIGSNQTWTQSGSMYTGTDSSVSRPTRSYSARTTATGVTVTPAAYNWNEYKSYVNPVPAPRTADSIIRPQVNDYPNSHAPATSTTTSTGVYFVNETPSKPVQTSNVNNVKIYKEPKKEVDYVDEVEEDDSSDDVLQDSSHDTAPKSILKKIPSNYGSGRYGSSIYLQRSGSNISLEGVKLRDSIDVTKSRQSETFESTKKKSVRWTDWDKQSKLTIQLGTPRDEPTGKRRPFSATTPLTVSSVPKSTKAKRSASAGTIRHAPVPKPRAGPKVQPALVATRNNIPSNNNGSNYATMNGYSHTYPAPSHQDSDSPCEHATHNGERTRSYTGIGLDKTPTDDEINWLWDKVRTCLHSREGNNSSMASQRPTDIPQNRTAANVQKQTFDGRQLVANLRNPTTAVNGNADQATPLREGNIQRKVHKPSSSQTGNSYIRLLQLRRQNAQKANKILRHGVDAKTTAEYGSLQPYATIDNVSESLQLFQTAEKLSQHPDLSETEIAKALTRQQQAGVQTVSIPPHTRKAPSALSLEEQRIMQSLDRLNERLRIVTDGTLQSSPSSVLTTKPASYSMRGHSATRDSSIGRATAASARRQAINRNIRRVNYRH</sequence>
<protein>
    <submittedName>
        <fullName evidence="3">Uncharacterized protein LOC102809896</fullName>
    </submittedName>
</protein>
<dbReference type="GeneID" id="102809896"/>
<feature type="region of interest" description="Disordered" evidence="1">
    <location>
        <begin position="906"/>
        <end position="942"/>
    </location>
</feature>
<feature type="compositionally biased region" description="Basic and acidic residues" evidence="1">
    <location>
        <begin position="226"/>
        <end position="242"/>
    </location>
</feature>
<dbReference type="PANTHER" id="PTHR31191:SF4">
    <property type="entry name" value="CENTROSOMAL PROTEIN OF 126 KDA"/>
    <property type="match status" value="1"/>
</dbReference>
<feature type="region of interest" description="Disordered" evidence="1">
    <location>
        <begin position="1"/>
        <end position="23"/>
    </location>
</feature>
<feature type="region of interest" description="Disordered" evidence="1">
    <location>
        <begin position="55"/>
        <end position="78"/>
    </location>
</feature>
<feature type="compositionally biased region" description="Polar residues" evidence="1">
    <location>
        <begin position="587"/>
        <end position="599"/>
    </location>
</feature>
<feature type="region of interest" description="Disordered" evidence="1">
    <location>
        <begin position="572"/>
        <end position="625"/>
    </location>
</feature>
<accession>A0ABM0M0U3</accession>
<feature type="compositionally biased region" description="Basic and acidic residues" evidence="1">
    <location>
        <begin position="9"/>
        <end position="23"/>
    </location>
</feature>
<dbReference type="Proteomes" id="UP000694865">
    <property type="component" value="Unplaced"/>
</dbReference>
<feature type="compositionally biased region" description="Acidic residues" evidence="1">
    <location>
        <begin position="475"/>
        <end position="489"/>
    </location>
</feature>
<name>A0ABM0M0U3_SACKO</name>
<feature type="region of interest" description="Disordered" evidence="1">
    <location>
        <begin position="474"/>
        <end position="504"/>
    </location>
</feature>
<evidence type="ECO:0000313" key="2">
    <source>
        <dbReference type="Proteomes" id="UP000694865"/>
    </source>
</evidence>
<organism evidence="2 3">
    <name type="scientific">Saccoglossus kowalevskii</name>
    <name type="common">Acorn worm</name>
    <dbReference type="NCBI Taxonomy" id="10224"/>
    <lineage>
        <taxon>Eukaryota</taxon>
        <taxon>Metazoa</taxon>
        <taxon>Hemichordata</taxon>
        <taxon>Enteropneusta</taxon>
        <taxon>Harrimaniidae</taxon>
        <taxon>Saccoglossus</taxon>
    </lineage>
</organism>
<evidence type="ECO:0000313" key="3">
    <source>
        <dbReference type="RefSeq" id="XP_006813634.1"/>
    </source>
</evidence>
<dbReference type="PANTHER" id="PTHR31191">
    <property type="entry name" value="CENTROSOMAL PROTEIN CEP126"/>
    <property type="match status" value="1"/>
</dbReference>
<dbReference type="InterPro" id="IPR028257">
    <property type="entry name" value="CEP126"/>
</dbReference>
<feature type="region of interest" description="Disordered" evidence="1">
    <location>
        <begin position="657"/>
        <end position="686"/>
    </location>
</feature>
<evidence type="ECO:0000256" key="1">
    <source>
        <dbReference type="SAM" id="MobiDB-lite"/>
    </source>
</evidence>
<gene>
    <name evidence="3" type="primary">LOC102809896</name>
</gene>
<feature type="region of interest" description="Disordered" evidence="1">
    <location>
        <begin position="207"/>
        <end position="245"/>
    </location>
</feature>
<keyword evidence="2" id="KW-1185">Reference proteome</keyword>